<evidence type="ECO:0000259" key="2">
    <source>
        <dbReference type="PROSITE" id="PS51154"/>
    </source>
</evidence>
<evidence type="ECO:0000313" key="3">
    <source>
        <dbReference type="EMBL" id="MBD2504117.1"/>
    </source>
</evidence>
<reference evidence="3 4" key="1">
    <citation type="journal article" date="2020" name="ISME J.">
        <title>Comparative genomics reveals insights into cyanobacterial evolution and habitat adaptation.</title>
        <authorList>
            <person name="Chen M.Y."/>
            <person name="Teng W.K."/>
            <person name="Zhao L."/>
            <person name="Hu C.X."/>
            <person name="Zhou Y.K."/>
            <person name="Han B.P."/>
            <person name="Song L.R."/>
            <person name="Shu W.S."/>
        </authorList>
    </citation>
    <scope>NUCLEOTIDE SEQUENCE [LARGE SCALE GENOMIC DNA]</scope>
    <source>
        <strain evidence="3 4">FACHB-119</strain>
    </source>
</reference>
<dbReference type="CDD" id="cd02901">
    <property type="entry name" value="Macro_Poa1p-like"/>
    <property type="match status" value="1"/>
</dbReference>
<dbReference type="RefSeq" id="WP_190477589.1">
    <property type="nucleotide sequence ID" value="NZ_JACJSG010000045.1"/>
</dbReference>
<dbReference type="InterPro" id="IPR043472">
    <property type="entry name" value="Macro_dom-like"/>
</dbReference>
<name>A0ABR8DB21_9NOST</name>
<evidence type="ECO:0000256" key="1">
    <source>
        <dbReference type="ARBA" id="ARBA00035885"/>
    </source>
</evidence>
<dbReference type="SUPFAM" id="SSF52949">
    <property type="entry name" value="Macro domain-like"/>
    <property type="match status" value="1"/>
</dbReference>
<organism evidence="3 4">
    <name type="scientific">Anabaena azotica FACHB-119</name>
    <dbReference type="NCBI Taxonomy" id="947527"/>
    <lineage>
        <taxon>Bacteria</taxon>
        <taxon>Bacillati</taxon>
        <taxon>Cyanobacteriota</taxon>
        <taxon>Cyanophyceae</taxon>
        <taxon>Nostocales</taxon>
        <taxon>Nostocaceae</taxon>
        <taxon>Anabaena</taxon>
        <taxon>Anabaena azotica</taxon>
    </lineage>
</organism>
<evidence type="ECO:0000313" key="4">
    <source>
        <dbReference type="Proteomes" id="UP000661112"/>
    </source>
</evidence>
<dbReference type="InterPro" id="IPR050892">
    <property type="entry name" value="ADP-ribose_metab_enzymes"/>
</dbReference>
<comment type="catalytic activity">
    <reaction evidence="1">
        <text>an N-(ADP-alpha-D-ribosyl)-thymidine in DNA + H2O = a thymidine in DNA + ADP-D-ribose</text>
        <dbReference type="Rhea" id="RHEA:71655"/>
        <dbReference type="Rhea" id="RHEA-COMP:13556"/>
        <dbReference type="Rhea" id="RHEA-COMP:18051"/>
        <dbReference type="ChEBI" id="CHEBI:15377"/>
        <dbReference type="ChEBI" id="CHEBI:57967"/>
        <dbReference type="ChEBI" id="CHEBI:137386"/>
        <dbReference type="ChEBI" id="CHEBI:191199"/>
    </reaction>
    <physiologicalReaction direction="left-to-right" evidence="1">
        <dbReference type="Rhea" id="RHEA:71656"/>
    </physiologicalReaction>
</comment>
<dbReference type="EMBL" id="JACJSG010000045">
    <property type="protein sequence ID" value="MBD2504117.1"/>
    <property type="molecule type" value="Genomic_DNA"/>
</dbReference>
<dbReference type="Pfam" id="PF01661">
    <property type="entry name" value="Macro"/>
    <property type="match status" value="1"/>
</dbReference>
<dbReference type="Proteomes" id="UP000661112">
    <property type="component" value="Unassembled WGS sequence"/>
</dbReference>
<proteinExistence type="predicted"/>
<feature type="domain" description="Macro" evidence="2">
    <location>
        <begin position="1"/>
        <end position="162"/>
    </location>
</feature>
<sequence length="227" mass="25658">MSLKIINGNLFTSNCQTLVNTVNCVGVMGAGIALEFRLRYPDMYADYVKICQQNLLEIGKLWLYKSAPHWVLNFPTKRHWKQPSKLEYLELGLQKFVDTYAEKKITSIAFPLLGAQNGGIPQNQALEVMNKYLGQCELPIEIYIYYSHAPDDIFNDLKTVFLSLSNEEILEITGLGEAYIKKVRQVMQDEAVCSLSKFLAIKGIGITTVEKTLLLLPKFSSTILPIN</sequence>
<accession>A0ABR8DB21</accession>
<protein>
    <submittedName>
        <fullName evidence="3">Macro domain-containing protein</fullName>
    </submittedName>
</protein>
<gene>
    <name evidence="3" type="ORF">H6G83_26495</name>
</gene>
<dbReference type="InterPro" id="IPR002589">
    <property type="entry name" value="Macro_dom"/>
</dbReference>
<dbReference type="Gene3D" id="3.40.220.10">
    <property type="entry name" value="Leucine Aminopeptidase, subunit E, domain 1"/>
    <property type="match status" value="1"/>
</dbReference>
<dbReference type="PANTHER" id="PTHR12521">
    <property type="entry name" value="PROTEIN C6ORF130"/>
    <property type="match status" value="1"/>
</dbReference>
<comment type="caution">
    <text evidence="3">The sequence shown here is derived from an EMBL/GenBank/DDBJ whole genome shotgun (WGS) entry which is preliminary data.</text>
</comment>
<dbReference type="SMART" id="SM00506">
    <property type="entry name" value="A1pp"/>
    <property type="match status" value="1"/>
</dbReference>
<dbReference type="PANTHER" id="PTHR12521:SF0">
    <property type="entry name" value="ADP-RIBOSE GLYCOHYDROLASE OARD1"/>
    <property type="match status" value="1"/>
</dbReference>
<keyword evidence="4" id="KW-1185">Reference proteome</keyword>
<dbReference type="PROSITE" id="PS51154">
    <property type="entry name" value="MACRO"/>
    <property type="match status" value="1"/>
</dbReference>